<feature type="binding site" description="axial binding residue" evidence="3">
    <location>
        <position position="410"/>
    </location>
    <ligand>
        <name>heme</name>
        <dbReference type="ChEBI" id="CHEBI:30413"/>
    </ligand>
    <ligandPart>
        <name>Fe</name>
        <dbReference type="ChEBI" id="CHEBI:18248"/>
    </ligandPart>
</feature>
<dbReference type="InterPro" id="IPR002401">
    <property type="entry name" value="Cyt_P450_E_grp-I"/>
</dbReference>
<dbReference type="EnsemblMetazoa" id="PPA16080.1">
    <property type="protein sequence ID" value="PPA16080.1"/>
    <property type="gene ID" value="WBGene00105634"/>
</dbReference>
<evidence type="ECO:0000313" key="6">
    <source>
        <dbReference type="Proteomes" id="UP000005239"/>
    </source>
</evidence>
<dbReference type="PANTHER" id="PTHR24284:SF1">
    <property type="entry name" value="CYTOCHROME P450 FAMILY"/>
    <property type="match status" value="1"/>
</dbReference>
<dbReference type="Pfam" id="PF00067">
    <property type="entry name" value="p450"/>
    <property type="match status" value="2"/>
</dbReference>
<reference evidence="5" key="2">
    <citation type="submission" date="2022-06" db="UniProtKB">
        <authorList>
            <consortium name="EnsemblMetazoa"/>
        </authorList>
    </citation>
    <scope>IDENTIFICATION</scope>
    <source>
        <strain evidence="5">PS312</strain>
    </source>
</reference>
<dbReference type="PROSITE" id="PS00086">
    <property type="entry name" value="CYTOCHROME_P450"/>
    <property type="match status" value="1"/>
</dbReference>
<dbReference type="InterPro" id="IPR036396">
    <property type="entry name" value="Cyt_P450_sf"/>
</dbReference>
<evidence type="ECO:0000256" key="2">
    <source>
        <dbReference type="ARBA" id="ARBA00023033"/>
    </source>
</evidence>
<reference evidence="6" key="1">
    <citation type="journal article" date="2008" name="Nat. Genet.">
        <title>The Pristionchus pacificus genome provides a unique perspective on nematode lifestyle and parasitism.</title>
        <authorList>
            <person name="Dieterich C."/>
            <person name="Clifton S.W."/>
            <person name="Schuster L.N."/>
            <person name="Chinwalla A."/>
            <person name="Delehaunty K."/>
            <person name="Dinkelacker I."/>
            <person name="Fulton L."/>
            <person name="Fulton R."/>
            <person name="Godfrey J."/>
            <person name="Minx P."/>
            <person name="Mitreva M."/>
            <person name="Roeseler W."/>
            <person name="Tian H."/>
            <person name="Witte H."/>
            <person name="Yang S.P."/>
            <person name="Wilson R.K."/>
            <person name="Sommer R.J."/>
        </authorList>
    </citation>
    <scope>NUCLEOTIDE SEQUENCE [LARGE SCALE GENOMIC DNA]</scope>
    <source>
        <strain evidence="6">PS312</strain>
    </source>
</reference>
<keyword evidence="2 4" id="KW-0503">Monooxygenase</keyword>
<dbReference type="AlphaFoldDB" id="A0A2A6CLA0"/>
<dbReference type="GO" id="GO:0004497">
    <property type="term" value="F:monooxygenase activity"/>
    <property type="evidence" value="ECO:0007669"/>
    <property type="project" value="UniProtKB-KW"/>
</dbReference>
<accession>A0A2A6CLA0</accession>
<evidence type="ECO:0000256" key="4">
    <source>
        <dbReference type="RuleBase" id="RU000461"/>
    </source>
</evidence>
<comment type="similarity">
    <text evidence="1 4">Belongs to the cytochrome P450 family.</text>
</comment>
<organism evidence="5 6">
    <name type="scientific">Pristionchus pacificus</name>
    <name type="common">Parasitic nematode worm</name>
    <dbReference type="NCBI Taxonomy" id="54126"/>
    <lineage>
        <taxon>Eukaryota</taxon>
        <taxon>Metazoa</taxon>
        <taxon>Ecdysozoa</taxon>
        <taxon>Nematoda</taxon>
        <taxon>Chromadorea</taxon>
        <taxon>Rhabditida</taxon>
        <taxon>Rhabditina</taxon>
        <taxon>Diplogasteromorpha</taxon>
        <taxon>Diplogasteroidea</taxon>
        <taxon>Neodiplogasteridae</taxon>
        <taxon>Pristionchus</taxon>
    </lineage>
</organism>
<dbReference type="InterPro" id="IPR017972">
    <property type="entry name" value="Cyt_P450_CS"/>
</dbReference>
<proteinExistence type="inferred from homology"/>
<evidence type="ECO:0000256" key="1">
    <source>
        <dbReference type="ARBA" id="ARBA00010617"/>
    </source>
</evidence>
<protein>
    <submittedName>
        <fullName evidence="5">Cytochrome P450</fullName>
    </submittedName>
</protein>
<keyword evidence="3 4" id="KW-0349">Heme</keyword>
<evidence type="ECO:0000256" key="3">
    <source>
        <dbReference type="PIRSR" id="PIRSR602401-1"/>
    </source>
</evidence>
<dbReference type="GO" id="GO:0016705">
    <property type="term" value="F:oxidoreductase activity, acting on paired donors, with incorporation or reduction of molecular oxygen"/>
    <property type="evidence" value="ECO:0007669"/>
    <property type="project" value="InterPro"/>
</dbReference>
<dbReference type="SUPFAM" id="SSF48264">
    <property type="entry name" value="Cytochrome P450"/>
    <property type="match status" value="1"/>
</dbReference>
<keyword evidence="6" id="KW-1185">Reference proteome</keyword>
<keyword evidence="3 4" id="KW-0408">Iron</keyword>
<dbReference type="InterPro" id="IPR001128">
    <property type="entry name" value="Cyt_P450"/>
</dbReference>
<dbReference type="PRINTS" id="PR00463">
    <property type="entry name" value="EP450I"/>
</dbReference>
<gene>
    <name evidence="5" type="primary">WBGene00105634</name>
</gene>
<keyword evidence="3 4" id="KW-0479">Metal-binding</keyword>
<dbReference type="Gene3D" id="1.10.630.10">
    <property type="entry name" value="Cytochrome P450"/>
    <property type="match status" value="1"/>
</dbReference>
<dbReference type="GO" id="GO:0020037">
    <property type="term" value="F:heme binding"/>
    <property type="evidence" value="ECO:0007669"/>
    <property type="project" value="InterPro"/>
</dbReference>
<accession>A0A8R1UAJ7</accession>
<name>A0A2A6CLA0_PRIPA</name>
<dbReference type="Proteomes" id="UP000005239">
    <property type="component" value="Unassembled WGS sequence"/>
</dbReference>
<dbReference type="PANTHER" id="PTHR24284">
    <property type="entry name" value="CYTOCHROME P450 FAMILY"/>
    <property type="match status" value="1"/>
</dbReference>
<keyword evidence="4" id="KW-0560">Oxidoreductase</keyword>
<evidence type="ECO:0000313" key="5">
    <source>
        <dbReference type="EnsemblMetazoa" id="PPA16080.1"/>
    </source>
</evidence>
<dbReference type="GO" id="GO:0005506">
    <property type="term" value="F:iron ion binding"/>
    <property type="evidence" value="ECO:0007669"/>
    <property type="project" value="InterPro"/>
</dbReference>
<dbReference type="OrthoDB" id="3945418at2759"/>
<dbReference type="PRINTS" id="PR00385">
    <property type="entry name" value="P450"/>
</dbReference>
<sequence length="463" mass="53084">MSIVLVALVAASILYALWKFYRFTANYPPGPFPLPFVGNLHQVDLGSRQFCRFANKFKGLYTVFVPIPTLEITDYSLIKEAFIDHGEDYVERNQLPILDDILTYCKNGGVINSSGDNWREQRRTALSILRDFGMGRNVMEEKIMIANIINEVLFGYLYTLEDCDGLVNFVEEFDDLLQGLASSYLLPLAISFPFIRRVPLLGYYAVDQHADKMRKIHQYVIDNVDRTLKAYDPEAEPRNFVHAYTQRMNGNAFLDQANLIQTCIDFFSAGQETTSTTLRWAMLFLADNQPQQNRLREEIHQTIGRDKLPALADKNNMLYAQATLHEVQRLANILRYNVFRKTHKPTEIAGHKLPAGMTIHADIHYVMWNDPHFVDPKEFLPERYISADGKSLRKDLVDRTIPFSIGRRSCAGEGLARIELFLALTATIQHYRILPMPGRKIDLTQQALFIGGPKDQELTLERV</sequence>
<comment type="cofactor">
    <cofactor evidence="3">
        <name>heme</name>
        <dbReference type="ChEBI" id="CHEBI:30413"/>
    </cofactor>
</comment>